<proteinExistence type="predicted"/>
<evidence type="ECO:0000256" key="1">
    <source>
        <dbReference type="ARBA" id="ARBA00001974"/>
    </source>
</evidence>
<keyword evidence="3" id="KW-0274">FAD</keyword>
<evidence type="ECO:0000256" key="3">
    <source>
        <dbReference type="ARBA" id="ARBA00022827"/>
    </source>
</evidence>
<dbReference type="PRINTS" id="PR00368">
    <property type="entry name" value="FADPNR"/>
</dbReference>
<dbReference type="InterPro" id="IPR050446">
    <property type="entry name" value="FAD-oxidoreductase/Apoptosis"/>
</dbReference>
<evidence type="ECO:0000313" key="8">
    <source>
        <dbReference type="Proteomes" id="UP000662986"/>
    </source>
</evidence>
<feature type="domain" description="Reductase C-terminal" evidence="6">
    <location>
        <begin position="325"/>
        <end position="408"/>
    </location>
</feature>
<dbReference type="Gene3D" id="3.50.50.60">
    <property type="entry name" value="FAD/NAD(P)-binding domain"/>
    <property type="match status" value="2"/>
</dbReference>
<dbReference type="EMBL" id="CP070619">
    <property type="protein sequence ID" value="QSE90801.1"/>
    <property type="molecule type" value="Genomic_DNA"/>
</dbReference>
<keyword evidence="2" id="KW-0285">Flavoprotein</keyword>
<keyword evidence="8" id="KW-1185">Reference proteome</keyword>
<dbReference type="InterPro" id="IPR016156">
    <property type="entry name" value="FAD/NAD-linked_Rdtase_dimer_sf"/>
</dbReference>
<keyword evidence="4" id="KW-0560">Oxidoreductase</keyword>
<dbReference type="SUPFAM" id="SSF51905">
    <property type="entry name" value="FAD/NAD(P)-binding domain"/>
    <property type="match status" value="2"/>
</dbReference>
<dbReference type="PRINTS" id="PR00411">
    <property type="entry name" value="PNDRDTASEI"/>
</dbReference>
<dbReference type="Pfam" id="PF14759">
    <property type="entry name" value="Reductase_C"/>
    <property type="match status" value="1"/>
</dbReference>
<comment type="cofactor">
    <cofactor evidence="1">
        <name>FAD</name>
        <dbReference type="ChEBI" id="CHEBI:57692"/>
    </cofactor>
</comment>
<dbReference type="RefSeq" id="WP_206007223.1">
    <property type="nucleotide sequence ID" value="NZ_CP070619.1"/>
</dbReference>
<dbReference type="InterPro" id="IPR036188">
    <property type="entry name" value="FAD/NAD-bd_sf"/>
</dbReference>
<dbReference type="InterPro" id="IPR028202">
    <property type="entry name" value="Reductase_C"/>
</dbReference>
<dbReference type="PANTHER" id="PTHR43557">
    <property type="entry name" value="APOPTOSIS-INDUCING FACTOR 1"/>
    <property type="match status" value="1"/>
</dbReference>
<evidence type="ECO:0000256" key="4">
    <source>
        <dbReference type="ARBA" id="ARBA00023002"/>
    </source>
</evidence>
<protein>
    <submittedName>
        <fullName evidence="7">FAD-dependent oxidoreductase</fullName>
    </submittedName>
</protein>
<dbReference type="Pfam" id="PF07992">
    <property type="entry name" value="Pyr_redox_2"/>
    <property type="match status" value="1"/>
</dbReference>
<evidence type="ECO:0000259" key="5">
    <source>
        <dbReference type="Pfam" id="PF07992"/>
    </source>
</evidence>
<dbReference type="InterPro" id="IPR023753">
    <property type="entry name" value="FAD/NAD-binding_dom"/>
</dbReference>
<dbReference type="SUPFAM" id="SSF55424">
    <property type="entry name" value="FAD/NAD-linked reductases, dimerisation (C-terminal) domain"/>
    <property type="match status" value="1"/>
</dbReference>
<evidence type="ECO:0000313" key="7">
    <source>
        <dbReference type="EMBL" id="QSE90801.1"/>
    </source>
</evidence>
<reference evidence="7 8" key="2">
    <citation type="journal article" date="2022" name="Arch. Microbiol.">
        <title>Rhodococcus pseudokoreensis sp. nov. isolated from the rhizosphere of young M26 apple rootstocks.</title>
        <authorList>
            <person name="Kampfer P."/>
            <person name="Glaeser S.P."/>
            <person name="Blom J."/>
            <person name="Wolf J."/>
            <person name="Benning S."/>
            <person name="Schloter M."/>
            <person name="Neumann-Schaal M."/>
        </authorList>
    </citation>
    <scope>NUCLEOTIDE SEQUENCE [LARGE SCALE GENOMIC DNA]</scope>
    <source>
        <strain evidence="7 8">R79</strain>
    </source>
</reference>
<reference evidence="7 8" key="1">
    <citation type="journal article" date="2021" name="Microbiol. Resour. Announc.">
        <title>Complete Genome Sequences of Two Rhodococcus sp. Strains with Large and Linear Chromosomes, Isolated from Apple Rhizosphere.</title>
        <authorList>
            <person name="Benning S."/>
            <person name="Brugnone N."/>
            <person name="Siani R."/>
            <person name="Kublik S."/>
            <person name="Schloter M."/>
            <person name="Rad V."/>
        </authorList>
    </citation>
    <scope>NUCLEOTIDE SEQUENCE [LARGE SCALE GENOMIC DNA]</scope>
    <source>
        <strain evidence="7 8">R79</strain>
    </source>
</reference>
<name>A0A974ZUE6_9NOCA</name>
<evidence type="ECO:0000259" key="6">
    <source>
        <dbReference type="Pfam" id="PF14759"/>
    </source>
</evidence>
<sequence length="420" mass="45102">MSNDDAVVVIGAGQGGFQAAHSLRSGGFTGTIDLVGDETHLPYQRPPLSKDYLRGSTTTEKLRLADESFFADKRIRLHRNDRAVDVDRSTQRVLLESGTRLPYSNLVFATGARPRALPVPGSDLQGVGYLRGIDDADTLRELRAESAHVVVIGGGFIGLEFAAVERAAGRSVTIVEGLDRPLARALSPEMSAHLASIHTERGTRLLLGRTVSALHGRNGSVTEVELDDGTRVRADIVVIGIGVVPNVELAARAGLTIDNGIVVDEQLRTSDPSITALGDCAVFPAVHAEDRLVRLESVQNAVDQAKFVAAGINGTPGDRYDSVPWFWSHQFDRKVQMAGLPTPDDQRIIHGDIDSGRFSVLRFDGDRVVCVESVNRPADHMAARKILASPLRPTPADAENPEFTLQTFAKGGGRAPFSAA</sequence>
<dbReference type="Proteomes" id="UP000662986">
    <property type="component" value="Chromosome"/>
</dbReference>
<dbReference type="PANTHER" id="PTHR43557:SF2">
    <property type="entry name" value="RIESKE DOMAIN-CONTAINING PROTEIN-RELATED"/>
    <property type="match status" value="1"/>
</dbReference>
<evidence type="ECO:0000256" key="2">
    <source>
        <dbReference type="ARBA" id="ARBA00022630"/>
    </source>
</evidence>
<accession>A0A974ZUE6</accession>
<feature type="domain" description="FAD/NAD(P)-binding" evidence="5">
    <location>
        <begin position="6"/>
        <end position="305"/>
    </location>
</feature>
<organism evidence="7 8">
    <name type="scientific">Rhodococcus pseudokoreensis</name>
    <dbReference type="NCBI Taxonomy" id="2811421"/>
    <lineage>
        <taxon>Bacteria</taxon>
        <taxon>Bacillati</taxon>
        <taxon>Actinomycetota</taxon>
        <taxon>Actinomycetes</taxon>
        <taxon>Mycobacteriales</taxon>
        <taxon>Nocardiaceae</taxon>
        <taxon>Rhodococcus</taxon>
    </lineage>
</organism>
<dbReference type="Gene3D" id="3.30.390.30">
    <property type="match status" value="1"/>
</dbReference>
<gene>
    <name evidence="7" type="ORF">JWS13_20300</name>
</gene>